<gene>
    <name evidence="2" type="ORF">BC6307_17270</name>
</gene>
<evidence type="ECO:0008006" key="4">
    <source>
        <dbReference type="Google" id="ProtNLM"/>
    </source>
</evidence>
<reference evidence="2 3" key="1">
    <citation type="submission" date="2016-12" db="EMBL/GenBank/DDBJ databases">
        <title>The whole genome sequencing and assembly of Bacillus cohnii DSM 6307T strain.</title>
        <authorList>
            <person name="Lee Y.-J."/>
            <person name="Yi H."/>
            <person name="Bahn Y.-S."/>
            <person name="Kim J.F."/>
            <person name="Lee D.-W."/>
        </authorList>
    </citation>
    <scope>NUCLEOTIDE SEQUENCE [LARGE SCALE GENOMIC DNA]</scope>
    <source>
        <strain evidence="2 3">DSM 6307</strain>
    </source>
</reference>
<proteinExistence type="predicted"/>
<keyword evidence="1" id="KW-1133">Transmembrane helix</keyword>
<accession>A0A223KTT8</accession>
<organism evidence="2 3">
    <name type="scientific">Sutcliffiella cohnii</name>
    <dbReference type="NCBI Taxonomy" id="33932"/>
    <lineage>
        <taxon>Bacteria</taxon>
        <taxon>Bacillati</taxon>
        <taxon>Bacillota</taxon>
        <taxon>Bacilli</taxon>
        <taxon>Bacillales</taxon>
        <taxon>Bacillaceae</taxon>
        <taxon>Sutcliffiella</taxon>
    </lineage>
</organism>
<evidence type="ECO:0000313" key="2">
    <source>
        <dbReference type="EMBL" id="AST92912.1"/>
    </source>
</evidence>
<keyword evidence="1" id="KW-0812">Transmembrane</keyword>
<dbReference type="STRING" id="1314751.GCA_001591425_04611"/>
<dbReference type="RefSeq" id="WP_066421004.1">
    <property type="nucleotide sequence ID" value="NZ_CP018866.1"/>
</dbReference>
<evidence type="ECO:0000256" key="1">
    <source>
        <dbReference type="SAM" id="Phobius"/>
    </source>
</evidence>
<feature type="transmembrane region" description="Helical" evidence="1">
    <location>
        <begin position="46"/>
        <end position="65"/>
    </location>
</feature>
<name>A0A223KTT8_9BACI</name>
<feature type="transmembrane region" description="Helical" evidence="1">
    <location>
        <begin position="86"/>
        <end position="111"/>
    </location>
</feature>
<dbReference type="AlphaFoldDB" id="A0A223KTT8"/>
<feature type="transmembrane region" description="Helical" evidence="1">
    <location>
        <begin position="117"/>
        <end position="145"/>
    </location>
</feature>
<dbReference type="EMBL" id="CP018866">
    <property type="protein sequence ID" value="AST92912.1"/>
    <property type="molecule type" value="Genomic_DNA"/>
</dbReference>
<sequence length="223" mass="25182">MDGLTHVLRITGKEYYKHIVSMVLISLIIATIVSPSVFLIKLPFAVLYLLLISGPLLVGAAWTVQQLLLDKGTSVWKTFFIGMKKYFFSSIAYSMFLSFFIIIVLASWWHWSQVGGTFAFGLACFQTYFCGMIFMSQIYTLPLLVKYEYSLKNSIFLSVKYLIKNPIYTMLAFIQIVSIFALLLLTVVGLVIIFPSLSTLFSNLVASNVIANDNEVEYHSLSV</sequence>
<keyword evidence="1" id="KW-0472">Membrane</keyword>
<feature type="transmembrane region" description="Helical" evidence="1">
    <location>
        <begin position="166"/>
        <end position="194"/>
    </location>
</feature>
<dbReference type="KEGG" id="bcoh:BC6307_17270"/>
<protein>
    <recommendedName>
        <fullName evidence="4">DUF624 domain-containing protein</fullName>
    </recommendedName>
</protein>
<evidence type="ECO:0000313" key="3">
    <source>
        <dbReference type="Proteomes" id="UP000215224"/>
    </source>
</evidence>
<feature type="transmembrane region" description="Helical" evidence="1">
    <location>
        <begin position="19"/>
        <end position="40"/>
    </location>
</feature>
<dbReference type="Proteomes" id="UP000215224">
    <property type="component" value="Chromosome"/>
</dbReference>
<keyword evidence="3" id="KW-1185">Reference proteome</keyword>